<keyword evidence="2" id="KW-0812">Transmembrane</keyword>
<dbReference type="PANTHER" id="PTHR34978:SF3">
    <property type="entry name" value="SLR0241 PROTEIN"/>
    <property type="match status" value="1"/>
</dbReference>
<evidence type="ECO:0000313" key="5">
    <source>
        <dbReference type="Proteomes" id="UP000734218"/>
    </source>
</evidence>
<keyword evidence="5" id="KW-1185">Reference proteome</keyword>
<feature type="region of interest" description="Disordered" evidence="1">
    <location>
        <begin position="323"/>
        <end position="349"/>
    </location>
</feature>
<gene>
    <name evidence="4" type="ORF">GGR88_001282</name>
</gene>
<feature type="domain" description="Peptidase M56" evidence="3">
    <location>
        <begin position="6"/>
        <end position="266"/>
    </location>
</feature>
<sequence>MSAWIIETLIATSVLMLLVLAIRGPVAQRFGPRVAYALWLMPALRMIAPPLPAGAIETPLASLAASELVVLDLGGAVPVATAAPIPWGAMLVAVWLGGAALFLLWHLIAYRRFMARALNGARELPMLDRRGIEVCASPAVPGPFAAGIFVKRVVLPADWRRRYDADELRLAMAHEEAHHARADLSANMAALVMVALHWFNPIAHRAHRAFRADQELACDAVVLRGARPDERHAYGAALVKSAIGRRPAVLAPLGDAEDLKGRLKMLGRASKTSRFGGGLVAATVIAGVAVTASGSLAAETGRSMAASTVEAVQAAAAPIAPAAPAAPPAADAPVAPEPPAATTARRAPRVIIIDRDEDEEQALSGLSEEDRAAIRAAGEQARAAGAEARAAGAAAAVAVQNMREGRTAFLRRNGTRLPDTFRVRMLSGQPCRMDREGADTHASTGESRTVICRNIFRRDVDLSTQISALERARESLAATGEPLTAEQRDMALAEIDRALAELRAR</sequence>
<dbReference type="PANTHER" id="PTHR34978">
    <property type="entry name" value="POSSIBLE SENSOR-TRANSDUCER PROTEIN BLAR"/>
    <property type="match status" value="1"/>
</dbReference>
<keyword evidence="2" id="KW-1133">Transmembrane helix</keyword>
<feature type="compositionally biased region" description="Low complexity" evidence="1">
    <location>
        <begin position="323"/>
        <end position="345"/>
    </location>
</feature>
<dbReference type="InterPro" id="IPR008756">
    <property type="entry name" value="Peptidase_M56"/>
</dbReference>
<dbReference type="Proteomes" id="UP000734218">
    <property type="component" value="Unassembled WGS sequence"/>
</dbReference>
<feature type="transmembrane region" description="Helical" evidence="2">
    <location>
        <begin position="275"/>
        <end position="298"/>
    </location>
</feature>
<comment type="caution">
    <text evidence="4">The sequence shown here is derived from an EMBL/GenBank/DDBJ whole genome shotgun (WGS) entry which is preliminary data.</text>
</comment>
<evidence type="ECO:0000256" key="2">
    <source>
        <dbReference type="SAM" id="Phobius"/>
    </source>
</evidence>
<dbReference type="RefSeq" id="WP_167953748.1">
    <property type="nucleotide sequence ID" value="NZ_JAATJE010000001.1"/>
</dbReference>
<proteinExistence type="predicted"/>
<dbReference type="EMBL" id="JAATJE010000001">
    <property type="protein sequence ID" value="NJC33808.1"/>
    <property type="molecule type" value="Genomic_DNA"/>
</dbReference>
<evidence type="ECO:0000256" key="1">
    <source>
        <dbReference type="SAM" id="MobiDB-lite"/>
    </source>
</evidence>
<evidence type="ECO:0000313" key="4">
    <source>
        <dbReference type="EMBL" id="NJC33808.1"/>
    </source>
</evidence>
<dbReference type="InterPro" id="IPR052173">
    <property type="entry name" value="Beta-lactam_resp_regulator"/>
</dbReference>
<protein>
    <submittedName>
        <fullName evidence="4">Beta-lactamase regulating signal transducer with metallopeptidase domain</fullName>
    </submittedName>
</protein>
<organism evidence="4 5">
    <name type="scientific">Sphingomonas jejuensis</name>
    <dbReference type="NCBI Taxonomy" id="904715"/>
    <lineage>
        <taxon>Bacteria</taxon>
        <taxon>Pseudomonadati</taxon>
        <taxon>Pseudomonadota</taxon>
        <taxon>Alphaproteobacteria</taxon>
        <taxon>Sphingomonadales</taxon>
        <taxon>Sphingomonadaceae</taxon>
        <taxon>Sphingomonas</taxon>
    </lineage>
</organism>
<keyword evidence="2" id="KW-0472">Membrane</keyword>
<dbReference type="CDD" id="cd07341">
    <property type="entry name" value="M56_BlaR1_MecR1_like"/>
    <property type="match status" value="1"/>
</dbReference>
<accession>A0ABX0XKF8</accession>
<feature type="transmembrane region" description="Helical" evidence="2">
    <location>
        <begin position="87"/>
        <end position="108"/>
    </location>
</feature>
<name>A0ABX0XKF8_9SPHN</name>
<reference evidence="4 5" key="1">
    <citation type="submission" date="2020-03" db="EMBL/GenBank/DDBJ databases">
        <title>Genomic Encyclopedia of Type Strains, Phase IV (KMG-IV): sequencing the most valuable type-strain genomes for metagenomic binning, comparative biology and taxonomic classification.</title>
        <authorList>
            <person name="Goeker M."/>
        </authorList>
    </citation>
    <scope>NUCLEOTIDE SEQUENCE [LARGE SCALE GENOMIC DNA]</scope>
    <source>
        <strain evidence="4 5">DSM 27651</strain>
    </source>
</reference>
<evidence type="ECO:0000259" key="3">
    <source>
        <dbReference type="Pfam" id="PF05569"/>
    </source>
</evidence>
<dbReference type="Pfam" id="PF05569">
    <property type="entry name" value="Peptidase_M56"/>
    <property type="match status" value="1"/>
</dbReference>